<dbReference type="GO" id="GO:0010181">
    <property type="term" value="F:FMN binding"/>
    <property type="evidence" value="ECO:0007669"/>
    <property type="project" value="TreeGrafter"/>
</dbReference>
<dbReference type="Pfam" id="PF03358">
    <property type="entry name" value="FMN_red"/>
    <property type="match status" value="1"/>
</dbReference>
<dbReference type="STRING" id="1184609.KILIM_031_00470"/>
<dbReference type="AlphaFoldDB" id="K6WA45"/>
<sequence>MLVEPESTCPIGLIISDAARQLPHYDDDLDRPELLPTAVAAFRSEVAAANAVLVVTPEYNGSLPGALKNAIDWASRPRGNAPIDGLPTAVLSVSPSPRAAQWAREDAVKVLTVAGAVVEDRSAGIGRVHEVLSDEDHVDLVAVGALVERLVEDTLVAA</sequence>
<dbReference type="GO" id="GO:0005829">
    <property type="term" value="C:cytosol"/>
    <property type="evidence" value="ECO:0007669"/>
    <property type="project" value="TreeGrafter"/>
</dbReference>
<dbReference type="RefSeq" id="WP_006592607.1">
    <property type="nucleotide sequence ID" value="NZ_BAHD01000031.1"/>
</dbReference>
<evidence type="ECO:0000259" key="1">
    <source>
        <dbReference type="Pfam" id="PF03358"/>
    </source>
</evidence>
<gene>
    <name evidence="2" type="ORF">KILIM_031_00470</name>
</gene>
<dbReference type="InterPro" id="IPR050712">
    <property type="entry name" value="NAD(P)H-dep_reductase"/>
</dbReference>
<comment type="caution">
    <text evidence="2">The sequence shown here is derived from an EMBL/GenBank/DDBJ whole genome shotgun (WGS) entry which is preliminary data.</text>
</comment>
<dbReference type="PANTHER" id="PTHR30543:SF21">
    <property type="entry name" value="NAD(P)H-DEPENDENT FMN REDUCTASE LOT6"/>
    <property type="match status" value="1"/>
</dbReference>
<evidence type="ECO:0000313" key="3">
    <source>
        <dbReference type="Proteomes" id="UP000008366"/>
    </source>
</evidence>
<dbReference type="eggNOG" id="COG0431">
    <property type="taxonomic scope" value="Bacteria"/>
</dbReference>
<dbReference type="PANTHER" id="PTHR30543">
    <property type="entry name" value="CHROMATE REDUCTASE"/>
    <property type="match status" value="1"/>
</dbReference>
<dbReference type="EMBL" id="BAHD01000031">
    <property type="protein sequence ID" value="GAB96075.1"/>
    <property type="molecule type" value="Genomic_DNA"/>
</dbReference>
<feature type="domain" description="NADPH-dependent FMN reductase-like" evidence="1">
    <location>
        <begin position="21"/>
        <end position="121"/>
    </location>
</feature>
<dbReference type="Gene3D" id="3.40.50.360">
    <property type="match status" value="1"/>
</dbReference>
<keyword evidence="3" id="KW-1185">Reference proteome</keyword>
<dbReference type="SUPFAM" id="SSF52218">
    <property type="entry name" value="Flavoproteins"/>
    <property type="match status" value="1"/>
</dbReference>
<dbReference type="InterPro" id="IPR029039">
    <property type="entry name" value="Flavoprotein-like_sf"/>
</dbReference>
<evidence type="ECO:0000313" key="2">
    <source>
        <dbReference type="EMBL" id="GAB96075.1"/>
    </source>
</evidence>
<dbReference type="Proteomes" id="UP000008366">
    <property type="component" value="Unassembled WGS sequence"/>
</dbReference>
<dbReference type="GO" id="GO:0016491">
    <property type="term" value="F:oxidoreductase activity"/>
    <property type="evidence" value="ECO:0007669"/>
    <property type="project" value="InterPro"/>
</dbReference>
<name>K6WA45_9MICO</name>
<dbReference type="OrthoDB" id="9812295at2"/>
<protein>
    <submittedName>
        <fullName evidence="2">Putative NADPH-dependent oxidoreductase</fullName>
    </submittedName>
</protein>
<reference evidence="2 3" key="1">
    <citation type="submission" date="2012-08" db="EMBL/GenBank/DDBJ databases">
        <title>Whole genome shotgun sequence of Kineosphaera limosa NBRC 100340.</title>
        <authorList>
            <person name="Yoshida I."/>
            <person name="Isaki S."/>
            <person name="Hosoyama A."/>
            <person name="Tsuchikane K."/>
            <person name="Katsumata H."/>
            <person name="Ando Y."/>
            <person name="Ohji S."/>
            <person name="Hamada M."/>
            <person name="Tamura T."/>
            <person name="Yamazoe A."/>
            <person name="Yamazaki S."/>
            <person name="Fujita N."/>
        </authorList>
    </citation>
    <scope>NUCLEOTIDE SEQUENCE [LARGE SCALE GENOMIC DNA]</scope>
    <source>
        <strain evidence="2 3">NBRC 100340</strain>
    </source>
</reference>
<organism evidence="2 3">
    <name type="scientific">Kineosphaera limosa NBRC 100340</name>
    <dbReference type="NCBI Taxonomy" id="1184609"/>
    <lineage>
        <taxon>Bacteria</taxon>
        <taxon>Bacillati</taxon>
        <taxon>Actinomycetota</taxon>
        <taxon>Actinomycetes</taxon>
        <taxon>Micrococcales</taxon>
        <taxon>Dermatophilaceae</taxon>
        <taxon>Kineosphaera</taxon>
    </lineage>
</organism>
<proteinExistence type="predicted"/>
<accession>K6WA45</accession>
<dbReference type="InterPro" id="IPR005025">
    <property type="entry name" value="FMN_Rdtase-like_dom"/>
</dbReference>